<dbReference type="Proteomes" id="UP001501729">
    <property type="component" value="Unassembled WGS sequence"/>
</dbReference>
<gene>
    <name evidence="1" type="ORF">GCM10025751_37090</name>
</gene>
<sequence>MSPNRRPIYIGTDTDDAVCERHGAMKPKTPVVTFDGHVHALKEPVSVRNCPDCCLELARESGGPTASEEDAFEACWRQLVDEGWRSGLERLFTDLGRGAVDDGTIYLHETAEPTVIPAYLREADDWNVQLRENR</sequence>
<dbReference type="EMBL" id="BAABKX010000015">
    <property type="protein sequence ID" value="GAA5056362.1"/>
    <property type="molecule type" value="Genomic_DNA"/>
</dbReference>
<comment type="caution">
    <text evidence="1">The sequence shown here is derived from an EMBL/GenBank/DDBJ whole genome shotgun (WGS) entry which is preliminary data.</text>
</comment>
<keyword evidence="2" id="KW-1185">Reference proteome</keyword>
<dbReference type="GeneID" id="68614426"/>
<proteinExistence type="predicted"/>
<organism evidence="1 2">
    <name type="scientific">Haladaptatus pallidirubidus</name>
    <dbReference type="NCBI Taxonomy" id="1008152"/>
    <lineage>
        <taxon>Archaea</taxon>
        <taxon>Methanobacteriati</taxon>
        <taxon>Methanobacteriota</taxon>
        <taxon>Stenosarchaea group</taxon>
        <taxon>Halobacteria</taxon>
        <taxon>Halobacteriales</taxon>
        <taxon>Haladaptataceae</taxon>
        <taxon>Haladaptatus</taxon>
    </lineage>
</organism>
<name>A0AAV3UL32_9EURY</name>
<evidence type="ECO:0000313" key="2">
    <source>
        <dbReference type="Proteomes" id="UP001501729"/>
    </source>
</evidence>
<evidence type="ECO:0000313" key="1">
    <source>
        <dbReference type="EMBL" id="GAA5056362.1"/>
    </source>
</evidence>
<dbReference type="RefSeq" id="WP_227774160.1">
    <property type="nucleotide sequence ID" value="NZ_BAABKX010000015.1"/>
</dbReference>
<reference evidence="1 2" key="1">
    <citation type="journal article" date="2019" name="Int. J. Syst. Evol. Microbiol.">
        <title>The Global Catalogue of Microorganisms (GCM) 10K type strain sequencing project: providing services to taxonomists for standard genome sequencing and annotation.</title>
        <authorList>
            <consortium name="The Broad Institute Genomics Platform"/>
            <consortium name="The Broad Institute Genome Sequencing Center for Infectious Disease"/>
            <person name="Wu L."/>
            <person name="Ma J."/>
        </authorList>
    </citation>
    <scope>NUCLEOTIDE SEQUENCE [LARGE SCALE GENOMIC DNA]</scope>
    <source>
        <strain evidence="1 2">JCM 17504</strain>
    </source>
</reference>
<accession>A0AAV3UL32</accession>
<dbReference type="AlphaFoldDB" id="A0AAV3UL32"/>
<protein>
    <submittedName>
        <fullName evidence="1">Uncharacterized protein</fullName>
    </submittedName>
</protein>